<evidence type="ECO:0000256" key="4">
    <source>
        <dbReference type="ARBA" id="ARBA00022777"/>
    </source>
</evidence>
<dbReference type="SMART" id="SM00220">
    <property type="entry name" value="S_TKc"/>
    <property type="match status" value="1"/>
</dbReference>
<sequence>MLSTGIGDQMAQALDSIHESDHEVRLSSLKTQGMLGAGAFGKVIKVLDARTAEVYAMKLQKRNMTTKFAVREAQAMEYSHAFIVRIVHIFQTRTFYGILMECCERNLNKCILDYADSSGYAHGLPDAKTARYTACVALALDSLHGRRIVFRDLKPENILVSSHEKDGSPPYQLDAGPMEPIATDFPKASPVSGTLSFMPEEVWREAELEEEDESTDVRKTRLEARDWYALGCCMVARLVLLGERGNRRITSDGRDVLLPPPTRQELWVTLRGAARECSIDEDAFMLVSSLTAAWQERGRMEDVRRSPFMEAAMREMAEIANEGEEHARRQEEMAMFGTLPTATAGGESAATALDAPPLGFDFS</sequence>
<protein>
    <recommendedName>
        <fullName evidence="7">Protein kinase domain-containing protein</fullName>
    </recommendedName>
</protein>
<dbReference type="CDD" id="cd00180">
    <property type="entry name" value="PKc"/>
    <property type="match status" value="1"/>
</dbReference>
<evidence type="ECO:0000313" key="8">
    <source>
        <dbReference type="EMBL" id="CAK0857123.1"/>
    </source>
</evidence>
<dbReference type="PROSITE" id="PS00107">
    <property type="entry name" value="PROTEIN_KINASE_ATP"/>
    <property type="match status" value="1"/>
</dbReference>
<name>A0ABN9UE48_9DINO</name>
<comment type="caution">
    <text evidence="8">The sequence shown here is derived from an EMBL/GenBank/DDBJ whole genome shotgun (WGS) entry which is preliminary data.</text>
</comment>
<dbReference type="InterPro" id="IPR011009">
    <property type="entry name" value="Kinase-like_dom_sf"/>
</dbReference>
<evidence type="ECO:0000313" key="9">
    <source>
        <dbReference type="Proteomes" id="UP001189429"/>
    </source>
</evidence>
<dbReference type="PROSITE" id="PS50011">
    <property type="entry name" value="PROTEIN_KINASE_DOM"/>
    <property type="match status" value="1"/>
</dbReference>
<dbReference type="PANTHER" id="PTHR24353">
    <property type="entry name" value="CYCLIC NUCLEOTIDE-DEPENDENT PROTEIN KINASE"/>
    <property type="match status" value="1"/>
</dbReference>
<feature type="binding site" evidence="6">
    <location>
        <position position="58"/>
    </location>
    <ligand>
        <name>ATP</name>
        <dbReference type="ChEBI" id="CHEBI:30616"/>
    </ligand>
</feature>
<dbReference type="InterPro" id="IPR000719">
    <property type="entry name" value="Prot_kinase_dom"/>
</dbReference>
<dbReference type="InterPro" id="IPR017441">
    <property type="entry name" value="Protein_kinase_ATP_BS"/>
</dbReference>
<dbReference type="SUPFAM" id="SSF56112">
    <property type="entry name" value="Protein kinase-like (PK-like)"/>
    <property type="match status" value="1"/>
</dbReference>
<dbReference type="Pfam" id="PF00069">
    <property type="entry name" value="Pkinase"/>
    <property type="match status" value="1"/>
</dbReference>
<evidence type="ECO:0000256" key="5">
    <source>
        <dbReference type="ARBA" id="ARBA00022840"/>
    </source>
</evidence>
<accession>A0ABN9UE48</accession>
<gene>
    <name evidence="8" type="ORF">PCOR1329_LOCUS47317</name>
</gene>
<dbReference type="Proteomes" id="UP001189429">
    <property type="component" value="Unassembled WGS sequence"/>
</dbReference>
<dbReference type="PANTHER" id="PTHR24353:SF143">
    <property type="entry name" value="PROTEIN KINASE DOMAIN-CONTAINING PROTEIN"/>
    <property type="match status" value="1"/>
</dbReference>
<reference evidence="8" key="1">
    <citation type="submission" date="2023-10" db="EMBL/GenBank/DDBJ databases">
        <authorList>
            <person name="Chen Y."/>
            <person name="Shah S."/>
            <person name="Dougan E. K."/>
            <person name="Thang M."/>
            <person name="Chan C."/>
        </authorList>
    </citation>
    <scope>NUCLEOTIDE SEQUENCE [LARGE SCALE GENOMIC DNA]</scope>
</reference>
<dbReference type="EMBL" id="CAUYUJ010015702">
    <property type="protein sequence ID" value="CAK0857123.1"/>
    <property type="molecule type" value="Genomic_DNA"/>
</dbReference>
<evidence type="ECO:0000259" key="7">
    <source>
        <dbReference type="PROSITE" id="PS50011"/>
    </source>
</evidence>
<keyword evidence="5 6" id="KW-0067">ATP-binding</keyword>
<feature type="domain" description="Protein kinase" evidence="7">
    <location>
        <begin position="29"/>
        <end position="309"/>
    </location>
</feature>
<dbReference type="Gene3D" id="3.30.200.20">
    <property type="entry name" value="Phosphorylase Kinase, domain 1"/>
    <property type="match status" value="1"/>
</dbReference>
<keyword evidence="1" id="KW-0723">Serine/threonine-protein kinase</keyword>
<keyword evidence="2" id="KW-0808">Transferase</keyword>
<keyword evidence="9" id="KW-1185">Reference proteome</keyword>
<keyword evidence="3 6" id="KW-0547">Nucleotide-binding</keyword>
<evidence type="ECO:0000256" key="3">
    <source>
        <dbReference type="ARBA" id="ARBA00022741"/>
    </source>
</evidence>
<dbReference type="Gene3D" id="1.10.510.10">
    <property type="entry name" value="Transferase(Phosphotransferase) domain 1"/>
    <property type="match status" value="1"/>
</dbReference>
<evidence type="ECO:0000256" key="1">
    <source>
        <dbReference type="ARBA" id="ARBA00022527"/>
    </source>
</evidence>
<keyword evidence="4" id="KW-0418">Kinase</keyword>
<evidence type="ECO:0000256" key="6">
    <source>
        <dbReference type="PROSITE-ProRule" id="PRU10141"/>
    </source>
</evidence>
<proteinExistence type="predicted"/>
<organism evidence="8 9">
    <name type="scientific">Prorocentrum cordatum</name>
    <dbReference type="NCBI Taxonomy" id="2364126"/>
    <lineage>
        <taxon>Eukaryota</taxon>
        <taxon>Sar</taxon>
        <taxon>Alveolata</taxon>
        <taxon>Dinophyceae</taxon>
        <taxon>Prorocentrales</taxon>
        <taxon>Prorocentraceae</taxon>
        <taxon>Prorocentrum</taxon>
    </lineage>
</organism>
<evidence type="ECO:0000256" key="2">
    <source>
        <dbReference type="ARBA" id="ARBA00022679"/>
    </source>
</evidence>